<comment type="similarity">
    <text evidence="2">Belongs to the COG8 family.</text>
</comment>
<evidence type="ECO:0000256" key="6">
    <source>
        <dbReference type="ARBA" id="ARBA00023034"/>
    </source>
</evidence>
<evidence type="ECO:0000256" key="5">
    <source>
        <dbReference type="ARBA" id="ARBA00022927"/>
    </source>
</evidence>
<evidence type="ECO:0000256" key="2">
    <source>
        <dbReference type="ARBA" id="ARBA00006419"/>
    </source>
</evidence>
<comment type="subcellular location">
    <subcellularLocation>
        <location evidence="1">Golgi apparatus membrane</location>
        <topology evidence="1">Peripheral membrane protein</topology>
    </subcellularLocation>
</comment>
<dbReference type="EMBL" id="FZQP02000892">
    <property type="protein sequence ID" value="VVC90811.1"/>
    <property type="molecule type" value="Genomic_DNA"/>
</dbReference>
<keyword evidence="5" id="KW-0653">Protein transport</keyword>
<evidence type="ECO:0000256" key="3">
    <source>
        <dbReference type="ARBA" id="ARBA00020983"/>
    </source>
</evidence>
<reference evidence="9 10" key="1">
    <citation type="submission" date="2017-07" db="EMBL/GenBank/DDBJ databases">
        <authorList>
            <person name="Talla V."/>
            <person name="Backstrom N."/>
        </authorList>
    </citation>
    <scope>NUCLEOTIDE SEQUENCE [LARGE SCALE GENOMIC DNA]</scope>
</reference>
<dbReference type="PANTHER" id="PTHR21311:SF0">
    <property type="entry name" value="CONSERVED OLIGOMERIC GOLGI COMPLEX SUBUNIT 8"/>
    <property type="match status" value="1"/>
</dbReference>
<keyword evidence="4" id="KW-0813">Transport</keyword>
<dbReference type="GO" id="GO:0006891">
    <property type="term" value="P:intra-Golgi vesicle-mediated transport"/>
    <property type="evidence" value="ECO:0007669"/>
    <property type="project" value="TreeGrafter"/>
</dbReference>
<evidence type="ECO:0000256" key="8">
    <source>
        <dbReference type="ARBA" id="ARBA00031347"/>
    </source>
</evidence>
<gene>
    <name evidence="9" type="ORF">LSINAPIS_LOCUS3641</name>
</gene>
<dbReference type="GO" id="GO:0000139">
    <property type="term" value="C:Golgi membrane"/>
    <property type="evidence" value="ECO:0007669"/>
    <property type="project" value="UniProtKB-SubCell"/>
</dbReference>
<name>A0A5E4PXT5_9NEOP</name>
<dbReference type="AlphaFoldDB" id="A0A5E4PXT5"/>
<evidence type="ECO:0000313" key="9">
    <source>
        <dbReference type="EMBL" id="VVC90811.1"/>
    </source>
</evidence>
<protein>
    <recommendedName>
        <fullName evidence="3">Conserved oligomeric Golgi complex subunit 8</fullName>
    </recommendedName>
    <alternativeName>
        <fullName evidence="8">Component of oligomeric Golgi complex 8</fullName>
    </alternativeName>
</protein>
<dbReference type="Proteomes" id="UP000324832">
    <property type="component" value="Unassembled WGS sequence"/>
</dbReference>
<dbReference type="GO" id="GO:0015031">
    <property type="term" value="P:protein transport"/>
    <property type="evidence" value="ECO:0007669"/>
    <property type="project" value="UniProtKB-KW"/>
</dbReference>
<evidence type="ECO:0000313" key="10">
    <source>
        <dbReference type="Proteomes" id="UP000324832"/>
    </source>
</evidence>
<keyword evidence="10" id="KW-1185">Reference proteome</keyword>
<accession>A0A5E4PXT5</accession>
<evidence type="ECO:0000256" key="1">
    <source>
        <dbReference type="ARBA" id="ARBA00004395"/>
    </source>
</evidence>
<dbReference type="InterPro" id="IPR007255">
    <property type="entry name" value="COG8"/>
</dbReference>
<dbReference type="Pfam" id="PF04124">
    <property type="entry name" value="Dor1"/>
    <property type="match status" value="1"/>
</dbReference>
<dbReference type="GO" id="GO:0017119">
    <property type="term" value="C:Golgi transport complex"/>
    <property type="evidence" value="ECO:0007669"/>
    <property type="project" value="InterPro"/>
</dbReference>
<proteinExistence type="inferred from homology"/>
<sequence length="512" mass="58964">MAHEVNELCKLLFPDTSTESVEYFNDITEYIKKIGSQNWEQISKEPERLSEEMKHLTEKTQDLAFTNYKTFVETAEISKTIMKDLGKSKSSVNQFLEAAPQFVQDCETFVKDANSIMEDKKKLSNIRNHTDKLLELLELQTLMREALNCEDYESALDIYTFVQSLSKRYSNIPIIQNTTSEIMTLWYETLYHLFNQLHYDLPLPHCLQILGYLRRANTVFKSTEEEQLYADGVKNSSDGLHLHFLKARNAWFEKAVEDAKSSESSEKLLRRLVELHRIHLFNVDEFAAMLNENLLKEDESSFESLLNQCLYLCLSFGRVGADLRCVMTPLFRDNVLIQFNSGLDKVNTQFEQSMRVYKVASIKNVPRPINENMASGPPEILLDYYPLAEYCNGLLTVLNSIRITAPLNIVKDVNRGFKMSFEKSVQILLAFYHREQQAFTDVERQNYVSFCVCFVEDLVPYICKCLSISFPPSHIAECLGVTLTVLQDSKILHIAQSEICKPLNSITGLDLN</sequence>
<organism evidence="9 10">
    <name type="scientific">Leptidea sinapis</name>
    <dbReference type="NCBI Taxonomy" id="189913"/>
    <lineage>
        <taxon>Eukaryota</taxon>
        <taxon>Metazoa</taxon>
        <taxon>Ecdysozoa</taxon>
        <taxon>Arthropoda</taxon>
        <taxon>Hexapoda</taxon>
        <taxon>Insecta</taxon>
        <taxon>Pterygota</taxon>
        <taxon>Neoptera</taxon>
        <taxon>Endopterygota</taxon>
        <taxon>Lepidoptera</taxon>
        <taxon>Glossata</taxon>
        <taxon>Ditrysia</taxon>
        <taxon>Papilionoidea</taxon>
        <taxon>Pieridae</taxon>
        <taxon>Dismorphiinae</taxon>
        <taxon>Leptidea</taxon>
    </lineage>
</organism>
<keyword evidence="6" id="KW-0333">Golgi apparatus</keyword>
<dbReference type="PANTHER" id="PTHR21311">
    <property type="entry name" value="CONSERVED OLIGOMERIC GOLGI COMPLEX COMPONENT 8"/>
    <property type="match status" value="1"/>
</dbReference>
<evidence type="ECO:0000256" key="4">
    <source>
        <dbReference type="ARBA" id="ARBA00022448"/>
    </source>
</evidence>
<evidence type="ECO:0000256" key="7">
    <source>
        <dbReference type="ARBA" id="ARBA00023136"/>
    </source>
</evidence>
<keyword evidence="7" id="KW-0472">Membrane</keyword>